<evidence type="ECO:0000256" key="5">
    <source>
        <dbReference type="ARBA" id="ARBA00023319"/>
    </source>
</evidence>
<evidence type="ECO:0000256" key="1">
    <source>
        <dbReference type="ARBA" id="ARBA00004479"/>
    </source>
</evidence>
<feature type="region of interest" description="Disordered" evidence="6">
    <location>
        <begin position="554"/>
        <end position="617"/>
    </location>
</feature>
<dbReference type="AlphaFoldDB" id="A0A914A800"/>
<evidence type="ECO:0000256" key="2">
    <source>
        <dbReference type="ARBA" id="ARBA00023136"/>
    </source>
</evidence>
<feature type="signal peptide" evidence="8">
    <location>
        <begin position="1"/>
        <end position="23"/>
    </location>
</feature>
<evidence type="ECO:0000256" key="7">
    <source>
        <dbReference type="SAM" id="Phobius"/>
    </source>
</evidence>
<feature type="transmembrane region" description="Helical" evidence="7">
    <location>
        <begin position="400"/>
        <end position="427"/>
    </location>
</feature>
<feature type="compositionally biased region" description="Low complexity" evidence="6">
    <location>
        <begin position="376"/>
        <end position="387"/>
    </location>
</feature>
<dbReference type="PANTHER" id="PTHR11640">
    <property type="entry name" value="NEPHRIN"/>
    <property type="match status" value="1"/>
</dbReference>
<evidence type="ECO:0000313" key="10">
    <source>
        <dbReference type="EnsemblMetazoa" id="XP_038059559.1"/>
    </source>
</evidence>
<keyword evidence="7" id="KW-0812">Transmembrane</keyword>
<dbReference type="SUPFAM" id="SSF48726">
    <property type="entry name" value="Immunoglobulin"/>
    <property type="match status" value="3"/>
</dbReference>
<dbReference type="InterPro" id="IPR003599">
    <property type="entry name" value="Ig_sub"/>
</dbReference>
<evidence type="ECO:0000259" key="9">
    <source>
        <dbReference type="PROSITE" id="PS50835"/>
    </source>
</evidence>
<keyword evidence="5" id="KW-0393">Immunoglobulin domain</keyword>
<keyword evidence="7" id="KW-1133">Transmembrane helix</keyword>
<dbReference type="GeneID" id="119730641"/>
<dbReference type="GO" id="GO:0098609">
    <property type="term" value="P:cell-cell adhesion"/>
    <property type="evidence" value="ECO:0007669"/>
    <property type="project" value="TreeGrafter"/>
</dbReference>
<sequence>MMLPNMMSSIGLVFVMLLYTAEGDFTSNPRSRAVYEGDNVRFTCGSAYMTQCLYPSFRWYRSTTSHPSQQNVSGCYQVNHILRNRITVDLDIQTRMFHLDIQNVQLQDGGRYWCQLFYDQNIYPHINSLKATLTVIPRSPSCMVTSPSNPRVGDNVSFTCTLEGIDPSAAITWYINSSSGHRPLTSIQEAREGRVSRVNRVLQATDNMKEFVCVAGPDLNTGPTCSVTPLQIPPKVSISPTFEYVYEGESAVFTCNVEAIPPLIVEKYRWRICKTDGSEVRVQGATLTSFDGRYNMMGNTLEILAVSADFNNSNVTCKAVYPQGSANSIYRSVLTVLSVTTVLSSAATAIVQETKAPSVPETEETHFGEKTPNQHSTSSSIMTTISSNEPKQDGDTSQKLPIGVLVGGALAILLLLVTIILLVCFLVRNKRNVRRPRQVVAGSPVQESARQDTVTARSSVETDLTYLYLPRDDQSHPTRTNMSSEETTECETDLYAIPDKSGSREVKHFTMTPPANKTSTSRRFVSLPRNLDPASSNGHEMVVYAQVNKNIKRYPKPTADKPAVGDTQEMASSLQDQASQGEDMEEPEYADLDFNQVPQGAPGVDAIYAKPHKGPKK</sequence>
<dbReference type="GO" id="GO:0005911">
    <property type="term" value="C:cell-cell junction"/>
    <property type="evidence" value="ECO:0007669"/>
    <property type="project" value="TreeGrafter"/>
</dbReference>
<feature type="chain" id="PRO_5037067373" description="Ig-like domain-containing protein" evidence="8">
    <location>
        <begin position="24"/>
        <end position="617"/>
    </location>
</feature>
<keyword evidence="4" id="KW-0325">Glycoprotein</keyword>
<dbReference type="GO" id="GO:0005886">
    <property type="term" value="C:plasma membrane"/>
    <property type="evidence" value="ECO:0007669"/>
    <property type="project" value="TreeGrafter"/>
</dbReference>
<reference evidence="10" key="1">
    <citation type="submission" date="2022-11" db="UniProtKB">
        <authorList>
            <consortium name="EnsemblMetazoa"/>
        </authorList>
    </citation>
    <scope>IDENTIFICATION</scope>
</reference>
<feature type="domain" description="Ig-like" evidence="9">
    <location>
        <begin position="4"/>
        <end position="134"/>
    </location>
</feature>
<proteinExistence type="predicted"/>
<dbReference type="PROSITE" id="PS50835">
    <property type="entry name" value="IG_LIKE"/>
    <property type="match status" value="3"/>
</dbReference>
<dbReference type="OrthoDB" id="10028801at2759"/>
<dbReference type="InterPro" id="IPR007110">
    <property type="entry name" value="Ig-like_dom"/>
</dbReference>
<organism evidence="10 11">
    <name type="scientific">Patiria miniata</name>
    <name type="common">Bat star</name>
    <name type="synonym">Asterina miniata</name>
    <dbReference type="NCBI Taxonomy" id="46514"/>
    <lineage>
        <taxon>Eukaryota</taxon>
        <taxon>Metazoa</taxon>
        <taxon>Echinodermata</taxon>
        <taxon>Eleutherozoa</taxon>
        <taxon>Asterozoa</taxon>
        <taxon>Asteroidea</taxon>
        <taxon>Valvatacea</taxon>
        <taxon>Valvatida</taxon>
        <taxon>Asterinidae</taxon>
        <taxon>Patiria</taxon>
    </lineage>
</organism>
<keyword evidence="2 7" id="KW-0472">Membrane</keyword>
<dbReference type="SMART" id="SM00409">
    <property type="entry name" value="IG"/>
    <property type="match status" value="3"/>
</dbReference>
<evidence type="ECO:0000256" key="4">
    <source>
        <dbReference type="ARBA" id="ARBA00023180"/>
    </source>
</evidence>
<dbReference type="InterPro" id="IPR036179">
    <property type="entry name" value="Ig-like_dom_sf"/>
</dbReference>
<evidence type="ECO:0000313" key="11">
    <source>
        <dbReference type="Proteomes" id="UP000887568"/>
    </source>
</evidence>
<feature type="compositionally biased region" description="Polar residues" evidence="6">
    <location>
        <begin position="569"/>
        <end position="580"/>
    </location>
</feature>
<keyword evidence="3" id="KW-1015">Disulfide bond</keyword>
<keyword evidence="8" id="KW-0732">Signal</keyword>
<evidence type="ECO:0000256" key="6">
    <source>
        <dbReference type="SAM" id="MobiDB-lite"/>
    </source>
</evidence>
<evidence type="ECO:0000256" key="8">
    <source>
        <dbReference type="SAM" id="SignalP"/>
    </source>
</evidence>
<feature type="compositionally biased region" description="Acidic residues" evidence="6">
    <location>
        <begin position="582"/>
        <end position="591"/>
    </location>
</feature>
<keyword evidence="11" id="KW-1185">Reference proteome</keyword>
<feature type="region of interest" description="Disordered" evidence="6">
    <location>
        <begin position="471"/>
        <end position="490"/>
    </location>
</feature>
<dbReference type="InterPro" id="IPR013783">
    <property type="entry name" value="Ig-like_fold"/>
</dbReference>
<comment type="subcellular location">
    <subcellularLocation>
        <location evidence="1">Membrane</location>
        <topology evidence="1">Single-pass type I membrane protein</topology>
    </subcellularLocation>
</comment>
<dbReference type="RefSeq" id="XP_038059559.1">
    <property type="nucleotide sequence ID" value="XM_038203631.1"/>
</dbReference>
<dbReference type="InterPro" id="IPR051275">
    <property type="entry name" value="Cell_adhesion_signaling"/>
</dbReference>
<feature type="domain" description="Ig-like" evidence="9">
    <location>
        <begin position="140"/>
        <end position="215"/>
    </location>
</feature>
<feature type="region of interest" description="Disordered" evidence="6">
    <location>
        <begin position="354"/>
        <end position="396"/>
    </location>
</feature>
<accession>A0A914A800</accession>
<feature type="domain" description="Ig-like" evidence="9">
    <location>
        <begin position="234"/>
        <end position="335"/>
    </location>
</feature>
<evidence type="ECO:0000256" key="3">
    <source>
        <dbReference type="ARBA" id="ARBA00023157"/>
    </source>
</evidence>
<dbReference type="EnsemblMetazoa" id="XM_038203631.1">
    <property type="protein sequence ID" value="XP_038059559.1"/>
    <property type="gene ID" value="LOC119730641"/>
</dbReference>
<dbReference type="Pfam" id="PF07686">
    <property type="entry name" value="V-set"/>
    <property type="match status" value="1"/>
</dbReference>
<protein>
    <recommendedName>
        <fullName evidence="9">Ig-like domain-containing protein</fullName>
    </recommendedName>
</protein>
<name>A0A914A800_PATMI</name>
<dbReference type="GO" id="GO:0050839">
    <property type="term" value="F:cell adhesion molecule binding"/>
    <property type="evidence" value="ECO:0007669"/>
    <property type="project" value="TreeGrafter"/>
</dbReference>
<dbReference type="Gene3D" id="2.60.40.10">
    <property type="entry name" value="Immunoglobulins"/>
    <property type="match status" value="3"/>
</dbReference>
<dbReference type="PANTHER" id="PTHR11640:SF31">
    <property type="entry name" value="IRREGULAR CHIASM C-ROUGHEST PROTEIN-RELATED"/>
    <property type="match status" value="1"/>
</dbReference>
<dbReference type="InterPro" id="IPR013106">
    <property type="entry name" value="Ig_V-set"/>
</dbReference>
<dbReference type="Proteomes" id="UP000887568">
    <property type="component" value="Unplaced"/>
</dbReference>